<evidence type="ECO:0000256" key="1">
    <source>
        <dbReference type="ARBA" id="ARBA00022630"/>
    </source>
</evidence>
<keyword evidence="1" id="KW-0285">Flavoprotein</keyword>
<dbReference type="GO" id="GO:0010181">
    <property type="term" value="F:FMN binding"/>
    <property type="evidence" value="ECO:0007669"/>
    <property type="project" value="InterPro"/>
</dbReference>
<evidence type="ECO:0000256" key="2">
    <source>
        <dbReference type="ARBA" id="ARBA00023002"/>
    </source>
</evidence>
<dbReference type="OrthoDB" id="9784632at2"/>
<reference evidence="4 5" key="1">
    <citation type="submission" date="2018-04" db="EMBL/GenBank/DDBJ databases">
        <title>Pelagivirga bohaiensis gen. nov., sp. nov., a bacterium isolated from the Bohai Sea.</title>
        <authorList>
            <person name="Ji X."/>
        </authorList>
    </citation>
    <scope>NUCLEOTIDE SEQUENCE [LARGE SCALE GENOMIC DNA]</scope>
    <source>
        <strain evidence="4 5">BH-SD16</strain>
    </source>
</reference>
<protein>
    <submittedName>
        <fullName evidence="4">12-oxophytodienoate reductase</fullName>
    </submittedName>
</protein>
<dbReference type="EMBL" id="QCYG01000008">
    <property type="protein sequence ID" value="PVA05741.1"/>
    <property type="molecule type" value="Genomic_DNA"/>
</dbReference>
<comment type="caution">
    <text evidence="4">The sequence shown here is derived from an EMBL/GenBank/DDBJ whole genome shotgun (WGS) entry which is preliminary data.</text>
</comment>
<dbReference type="InterPro" id="IPR001155">
    <property type="entry name" value="OxRdtase_FMN_N"/>
</dbReference>
<dbReference type="Gene3D" id="3.20.20.70">
    <property type="entry name" value="Aldolase class I"/>
    <property type="match status" value="1"/>
</dbReference>
<dbReference type="Pfam" id="PF00724">
    <property type="entry name" value="Oxidored_FMN"/>
    <property type="match status" value="1"/>
</dbReference>
<keyword evidence="5" id="KW-1185">Reference proteome</keyword>
<dbReference type="PANTHER" id="PTHR43656">
    <property type="entry name" value="BINDING OXIDOREDUCTASE, PUTATIVE (AFU_ORTHOLOGUE AFUA_2G08260)-RELATED"/>
    <property type="match status" value="1"/>
</dbReference>
<keyword evidence="2" id="KW-0560">Oxidoreductase</keyword>
<dbReference type="Proteomes" id="UP000244817">
    <property type="component" value="Unassembled WGS sequence"/>
</dbReference>
<organism evidence="4 5">
    <name type="scientific">Thalassorhabdomicrobium marinisediminis</name>
    <dbReference type="NCBI Taxonomy" id="2170577"/>
    <lineage>
        <taxon>Bacteria</taxon>
        <taxon>Pseudomonadati</taxon>
        <taxon>Pseudomonadota</taxon>
        <taxon>Alphaproteobacteria</taxon>
        <taxon>Rhodobacterales</taxon>
        <taxon>Paracoccaceae</taxon>
        <taxon>Thalassorhabdomicrobium</taxon>
    </lineage>
</organism>
<dbReference type="SUPFAM" id="SSF51395">
    <property type="entry name" value="FMN-linked oxidoreductases"/>
    <property type="match status" value="1"/>
</dbReference>
<feature type="domain" description="NADH:flavin oxidoreductase/NADH oxidase N-terminal" evidence="3">
    <location>
        <begin position="14"/>
        <end position="358"/>
    </location>
</feature>
<dbReference type="InterPro" id="IPR013785">
    <property type="entry name" value="Aldolase_TIM"/>
</dbReference>
<evidence type="ECO:0000313" key="5">
    <source>
        <dbReference type="Proteomes" id="UP000244817"/>
    </source>
</evidence>
<name>A0A2T7FU95_9RHOB</name>
<evidence type="ECO:0000259" key="3">
    <source>
        <dbReference type="Pfam" id="PF00724"/>
    </source>
</evidence>
<evidence type="ECO:0000313" key="4">
    <source>
        <dbReference type="EMBL" id="PVA05741.1"/>
    </source>
</evidence>
<sequence length="372" mass="40304">MKWRTSVSGDLSRLFEPVDIAGLRLPNRLVMAPMSRYFCPDGIPHAGVAEYYRKRVEGGIGLVLSEATYIDHPSAECYEAVPRFHGPALEGWKQVIDTVHAAGGKMFPQLWHVGSFRQPGMAPDPSVPGLGPSENTNPAAAGDAATRALTEAEIADIIAAYAQAAADAKRLGFDGVELHGAHGYLLDEFLWERTNRRTDDWGGDHVGRTRFPAAVIAAVRAAVGPDFPVSMRWSQWKQQDYRVALADTPETLGEILRPLADAGLSILHCSTRRVWEPAFPERDEDRIMSSWVKELTGLPTISVGGVGLEQAGIKSSAAGSLETLAAPLNRGEIDLLAVGRAVLADPNWPKLVRDGRAEEGKGFDKAQLAELI</sequence>
<dbReference type="AlphaFoldDB" id="A0A2T7FU95"/>
<dbReference type="RefSeq" id="WP_108641594.1">
    <property type="nucleotide sequence ID" value="NZ_QCYG01000008.1"/>
</dbReference>
<gene>
    <name evidence="4" type="ORF">DC363_13005</name>
</gene>
<proteinExistence type="predicted"/>
<dbReference type="GO" id="GO:0016491">
    <property type="term" value="F:oxidoreductase activity"/>
    <property type="evidence" value="ECO:0007669"/>
    <property type="project" value="UniProtKB-KW"/>
</dbReference>
<dbReference type="PANTHER" id="PTHR43656:SF2">
    <property type="entry name" value="BINDING OXIDOREDUCTASE, PUTATIVE (AFU_ORTHOLOGUE AFUA_2G08260)-RELATED"/>
    <property type="match status" value="1"/>
</dbReference>
<dbReference type="InterPro" id="IPR051799">
    <property type="entry name" value="NADH_flavin_oxidoreductase"/>
</dbReference>
<accession>A0A2T7FU95</accession>